<feature type="region of interest" description="Phosphopantothenate--cysteine ligase" evidence="3">
    <location>
        <begin position="193"/>
        <end position="399"/>
    </location>
</feature>
<keyword evidence="3" id="KW-0460">Magnesium</keyword>
<evidence type="ECO:0000313" key="8">
    <source>
        <dbReference type="Proteomes" id="UP000007177"/>
    </source>
</evidence>
<dbReference type="InterPro" id="IPR003382">
    <property type="entry name" value="Flavoprotein"/>
</dbReference>
<dbReference type="KEGG" id="awo:Awo_c13860"/>
<dbReference type="RefSeq" id="WP_014355773.1">
    <property type="nucleotide sequence ID" value="NC_016894.1"/>
</dbReference>
<accession>H6LF70</accession>
<dbReference type="HOGENOM" id="CLU_033319_0_1_9"/>
<dbReference type="EC" id="6.3.2.5" evidence="3"/>
<dbReference type="STRING" id="931626.Awo_c13860"/>
<dbReference type="Pfam" id="PF04127">
    <property type="entry name" value="DFP"/>
    <property type="match status" value="1"/>
</dbReference>
<keyword evidence="2 3" id="KW-0456">Lyase</keyword>
<feature type="binding site" evidence="3">
    <location>
        <position position="326"/>
    </location>
    <ligand>
        <name>CTP</name>
        <dbReference type="ChEBI" id="CHEBI:37563"/>
    </ligand>
</feature>
<dbReference type="GO" id="GO:0071513">
    <property type="term" value="C:phosphopantothenoylcysteine decarboxylase complex"/>
    <property type="evidence" value="ECO:0007669"/>
    <property type="project" value="TreeGrafter"/>
</dbReference>
<dbReference type="GO" id="GO:0015941">
    <property type="term" value="P:pantothenate catabolic process"/>
    <property type="evidence" value="ECO:0007669"/>
    <property type="project" value="InterPro"/>
</dbReference>
<evidence type="ECO:0000313" key="7">
    <source>
        <dbReference type="EMBL" id="AFA48170.1"/>
    </source>
</evidence>
<comment type="function">
    <text evidence="3">Catalyzes two sequential steps in the biosynthesis of coenzyme A. In the first step cysteine is conjugated to 4'-phosphopantothenate to form 4-phosphopantothenoylcysteine. In the second step the latter compound is decarboxylated to form 4'-phosphopantotheine.</text>
</comment>
<dbReference type="UniPathway" id="UPA00241">
    <property type="reaction ID" value="UER00353"/>
</dbReference>
<dbReference type="eggNOG" id="COG0452">
    <property type="taxonomic scope" value="Bacteria"/>
</dbReference>
<comment type="caution">
    <text evidence="3">Lacks conserved residue(s) required for the propagation of feature annotation.</text>
</comment>
<feature type="binding site" evidence="3">
    <location>
        <position position="291"/>
    </location>
    <ligand>
        <name>CTP</name>
        <dbReference type="ChEBI" id="CHEBI:37563"/>
    </ligand>
</feature>
<dbReference type="Pfam" id="PF02441">
    <property type="entry name" value="Flavoprotein"/>
    <property type="match status" value="1"/>
</dbReference>
<feature type="active site" description="Proton donor" evidence="3">
    <location>
        <position position="160"/>
    </location>
</feature>
<dbReference type="GO" id="GO:0004633">
    <property type="term" value="F:phosphopantothenoylcysteine decarboxylase activity"/>
    <property type="evidence" value="ECO:0007669"/>
    <property type="project" value="UniProtKB-UniRule"/>
</dbReference>
<dbReference type="PANTHER" id="PTHR14359">
    <property type="entry name" value="HOMO-OLIGOMERIC FLAVIN CONTAINING CYS DECARBOXYLASE FAMILY"/>
    <property type="match status" value="1"/>
</dbReference>
<keyword evidence="8" id="KW-1185">Reference proteome</keyword>
<dbReference type="EC" id="4.1.1.36" evidence="3"/>
<reference evidence="8" key="1">
    <citation type="submission" date="2011-07" db="EMBL/GenBank/DDBJ databases">
        <title>Complete genome sequence of Acetobacterium woodii.</title>
        <authorList>
            <person name="Poehlein A."/>
            <person name="Schmidt S."/>
            <person name="Kaster A.-K."/>
            <person name="Goenrich M."/>
            <person name="Vollmers J."/>
            <person name="Thuermer A."/>
            <person name="Gottschalk G."/>
            <person name="Thauer R.K."/>
            <person name="Daniel R."/>
            <person name="Mueller V."/>
        </authorList>
    </citation>
    <scope>NUCLEOTIDE SEQUENCE [LARGE SCALE GENOMIC DNA]</scope>
    <source>
        <strain evidence="8">ATCC 29683 / DSM 1030 / JCM 2381 / KCTC 1655 / WB1</strain>
    </source>
</reference>
<keyword evidence="3" id="KW-0479">Metal-binding</keyword>
<keyword evidence="1 3" id="KW-0210">Decarboxylase</keyword>
<dbReference type="EMBL" id="CP002987">
    <property type="protein sequence ID" value="AFA48170.1"/>
    <property type="molecule type" value="Genomic_DNA"/>
</dbReference>
<dbReference type="SUPFAM" id="SSF102645">
    <property type="entry name" value="CoaB-like"/>
    <property type="match status" value="1"/>
</dbReference>
<keyword evidence="3 4" id="KW-0285">Flavoprotein</keyword>
<evidence type="ECO:0000256" key="1">
    <source>
        <dbReference type="ARBA" id="ARBA00022793"/>
    </source>
</evidence>
<comment type="pathway">
    <text evidence="3 4">Cofactor biosynthesis; coenzyme A biosynthesis; CoA from (R)-pantothenate: step 2/5.</text>
</comment>
<dbReference type="GO" id="GO:0010181">
    <property type="term" value="F:FMN binding"/>
    <property type="evidence" value="ECO:0007669"/>
    <property type="project" value="UniProtKB-UniRule"/>
</dbReference>
<dbReference type="Proteomes" id="UP000007177">
    <property type="component" value="Chromosome"/>
</dbReference>
<keyword evidence="3 4" id="KW-0436">Ligase</keyword>
<dbReference type="PANTHER" id="PTHR14359:SF6">
    <property type="entry name" value="PHOSPHOPANTOTHENOYLCYSTEINE DECARBOXYLASE"/>
    <property type="match status" value="1"/>
</dbReference>
<dbReference type="GO" id="GO:0004632">
    <property type="term" value="F:phosphopantothenate--cysteine ligase activity"/>
    <property type="evidence" value="ECO:0007669"/>
    <property type="project" value="UniProtKB-UniRule"/>
</dbReference>
<dbReference type="GO" id="GO:0046872">
    <property type="term" value="F:metal ion binding"/>
    <property type="evidence" value="ECO:0007669"/>
    <property type="project" value="UniProtKB-KW"/>
</dbReference>
<dbReference type="InterPro" id="IPR036551">
    <property type="entry name" value="Flavin_trans-like"/>
</dbReference>
<dbReference type="Gene3D" id="3.40.50.1950">
    <property type="entry name" value="Flavin prenyltransferase-like"/>
    <property type="match status" value="1"/>
</dbReference>
<dbReference type="InterPro" id="IPR005252">
    <property type="entry name" value="CoaBC"/>
</dbReference>
<dbReference type="GO" id="GO:0015937">
    <property type="term" value="P:coenzyme A biosynthetic process"/>
    <property type="evidence" value="ECO:0007669"/>
    <property type="project" value="UniProtKB-UniRule"/>
</dbReference>
<feature type="binding site" evidence="3">
    <location>
        <position position="344"/>
    </location>
    <ligand>
        <name>CTP</name>
        <dbReference type="ChEBI" id="CHEBI:37563"/>
    </ligand>
</feature>
<evidence type="ECO:0000256" key="3">
    <source>
        <dbReference type="HAMAP-Rule" id="MF_02225"/>
    </source>
</evidence>
<comment type="cofactor">
    <cofactor evidence="3">
        <name>Mg(2+)</name>
        <dbReference type="ChEBI" id="CHEBI:18420"/>
    </cofactor>
</comment>
<proteinExistence type="inferred from homology"/>
<dbReference type="AlphaFoldDB" id="H6LF70"/>
<feature type="binding site" evidence="3">
    <location>
        <position position="340"/>
    </location>
    <ligand>
        <name>CTP</name>
        <dbReference type="ChEBI" id="CHEBI:37563"/>
    </ligand>
</feature>
<comment type="pathway">
    <text evidence="3 4">Cofactor biosynthesis; coenzyme A biosynthesis; CoA from (R)-pantothenate: step 3/5.</text>
</comment>
<reference evidence="7 8" key="2">
    <citation type="journal article" date="2012" name="PLoS ONE">
        <title>An ancient pathway combining carbon dioxide fixation with the generation and utilization of a sodium ion gradient for ATP synthesis.</title>
        <authorList>
            <person name="Poehlein A."/>
            <person name="Schmidt S."/>
            <person name="Kaster A.K."/>
            <person name="Goenrich M."/>
            <person name="Vollmers J."/>
            <person name="Thurmer A."/>
            <person name="Bertsch J."/>
            <person name="Schuchmann K."/>
            <person name="Voigt B."/>
            <person name="Hecker M."/>
            <person name="Daniel R."/>
            <person name="Thauer R.K."/>
            <person name="Gottschalk G."/>
            <person name="Muller V."/>
        </authorList>
    </citation>
    <scope>NUCLEOTIDE SEQUENCE [LARGE SCALE GENOMIC DNA]</scope>
    <source>
        <strain evidence="8">ATCC 29683 / DSM 1030 / JCM 2381 / KCTC 1655 / WB1</strain>
    </source>
</reference>
<dbReference type="OrthoDB" id="9802554at2"/>
<comment type="cofactor">
    <cofactor evidence="3">
        <name>FMN</name>
        <dbReference type="ChEBI" id="CHEBI:58210"/>
    </cofactor>
    <text evidence="3">Binds 1 FMN per subunit.</text>
</comment>
<dbReference type="SUPFAM" id="SSF52507">
    <property type="entry name" value="Homo-oligomeric flavin-containing Cys decarboxylases, HFCD"/>
    <property type="match status" value="1"/>
</dbReference>
<gene>
    <name evidence="7" type="primary">coaBC1</name>
    <name evidence="3" type="synonym">coaBC</name>
    <name evidence="7" type="ordered locus">Awo_c13860</name>
</gene>
<keyword evidence="3" id="KW-0511">Multifunctional enzyme</keyword>
<dbReference type="NCBIfam" id="TIGR00521">
    <property type="entry name" value="coaBC_dfp"/>
    <property type="match status" value="1"/>
</dbReference>
<feature type="domain" description="Flavoprotein" evidence="5">
    <location>
        <begin position="8"/>
        <end position="176"/>
    </location>
</feature>
<evidence type="ECO:0000256" key="4">
    <source>
        <dbReference type="RuleBase" id="RU364078"/>
    </source>
</evidence>
<organism evidence="7 8">
    <name type="scientific">Acetobacterium woodii (strain ATCC 29683 / DSM 1030 / JCM 2381 / KCTC 1655 / WB1)</name>
    <dbReference type="NCBI Taxonomy" id="931626"/>
    <lineage>
        <taxon>Bacteria</taxon>
        <taxon>Bacillati</taxon>
        <taxon>Bacillota</taxon>
        <taxon>Clostridia</taxon>
        <taxon>Eubacteriales</taxon>
        <taxon>Eubacteriaceae</taxon>
        <taxon>Acetobacterium</taxon>
    </lineage>
</organism>
<feature type="region of interest" description="Phosphopantothenoylcysteine decarboxylase" evidence="3">
    <location>
        <begin position="1"/>
        <end position="192"/>
    </location>
</feature>
<comment type="catalytic activity">
    <reaction evidence="3 4">
        <text>N-[(R)-4-phosphopantothenoyl]-L-cysteine + H(+) = (R)-4'-phosphopantetheine + CO2</text>
        <dbReference type="Rhea" id="RHEA:16793"/>
        <dbReference type="ChEBI" id="CHEBI:15378"/>
        <dbReference type="ChEBI" id="CHEBI:16526"/>
        <dbReference type="ChEBI" id="CHEBI:59458"/>
        <dbReference type="ChEBI" id="CHEBI:61723"/>
        <dbReference type="EC" id="4.1.1.36"/>
    </reaction>
</comment>
<comment type="catalytic activity">
    <reaction evidence="3 4">
        <text>(R)-4'-phosphopantothenate + L-cysteine + CTP = N-[(R)-4-phosphopantothenoyl]-L-cysteine + CMP + diphosphate + H(+)</text>
        <dbReference type="Rhea" id="RHEA:19397"/>
        <dbReference type="ChEBI" id="CHEBI:10986"/>
        <dbReference type="ChEBI" id="CHEBI:15378"/>
        <dbReference type="ChEBI" id="CHEBI:33019"/>
        <dbReference type="ChEBI" id="CHEBI:35235"/>
        <dbReference type="ChEBI" id="CHEBI:37563"/>
        <dbReference type="ChEBI" id="CHEBI:59458"/>
        <dbReference type="ChEBI" id="CHEBI:60377"/>
        <dbReference type="EC" id="6.3.2.5"/>
    </reaction>
</comment>
<dbReference type="Gene3D" id="3.40.50.10300">
    <property type="entry name" value="CoaB-like"/>
    <property type="match status" value="1"/>
</dbReference>
<evidence type="ECO:0000259" key="6">
    <source>
        <dbReference type="Pfam" id="PF04127"/>
    </source>
</evidence>
<comment type="function">
    <text evidence="4">Catalyzes two steps in the biosynthesis of coenzyme A. In the first step cysteine is conjugated to 4'-phosphopantothenate to form 4-phosphopantothenoylcysteine, in the latter compound is decarboxylated to form 4'-phosphopantotheine.</text>
</comment>
<comment type="similarity">
    <text evidence="3 4">In the C-terminal section; belongs to the PPC synthetase family.</text>
</comment>
<comment type="similarity">
    <text evidence="3 4">In the N-terminal section; belongs to the HFCD (homo-oligomeric flavin containing Cys decarboxylase) superfamily.</text>
</comment>
<sequence length="399" mass="43460">MKNLLKNKTVVLGITGSIAAYKMANVASSLAKMGCDVQVIMTKNAQEFISPLVFESLTGNKCIVDTFDRNIRYDVAHISLAKKADLFMVAPASANIIGKINAGIADDMLTTTIMACRCPKLIAPAMNTAMYENPIVQNNLSQLKKLGYLIIDPASGILACKDTGIGKLPDEELLIDHILQNIAYYHDLVGKNILVTAGPTCEAVDPVRYLTNHSSGKMGYALARAAMLRGADVTLISGKTALTPPPFVKFIPVVSASEMCAEVVDHFEKTDIVIKAAAVADFKPQTIATEKIKKRDGQTEIRLTPTIDILKTIGEKKRSDQFICGFSMETENMIENTTEKLRRKNVNMMIANNLKEKGAGFNTATNRVTIITPEKTESLPLLSKDDVAHRVLDAILDTL</sequence>
<feature type="binding site" evidence="3">
    <location>
        <position position="281"/>
    </location>
    <ligand>
        <name>CTP</name>
        <dbReference type="ChEBI" id="CHEBI:37563"/>
    </ligand>
</feature>
<evidence type="ECO:0000259" key="5">
    <source>
        <dbReference type="Pfam" id="PF02441"/>
    </source>
</evidence>
<dbReference type="HAMAP" id="MF_02225">
    <property type="entry name" value="CoaBC"/>
    <property type="match status" value="1"/>
</dbReference>
<feature type="domain" description="DNA/pantothenate metabolism flavoprotein C-terminal" evidence="6">
    <location>
        <begin position="188"/>
        <end position="397"/>
    </location>
</feature>
<keyword evidence="3 4" id="KW-0288">FMN</keyword>
<dbReference type="InterPro" id="IPR035929">
    <property type="entry name" value="CoaB-like_sf"/>
</dbReference>
<protein>
    <recommendedName>
        <fullName evidence="3">Coenzyme A biosynthesis bifunctional protein CoaBC</fullName>
    </recommendedName>
    <alternativeName>
        <fullName evidence="3">DNA/pantothenate metabolism flavoprotein</fullName>
    </alternativeName>
    <alternativeName>
        <fullName evidence="3">Phosphopantothenoylcysteine synthetase/decarboxylase</fullName>
        <shortName evidence="3">PPCS-PPCDC</shortName>
    </alternativeName>
    <domain>
        <recommendedName>
            <fullName evidence="3">Phosphopantothenoylcysteine decarboxylase</fullName>
            <shortName evidence="3">PPC decarboxylase</shortName>
            <shortName evidence="3">PPC-DC</shortName>
            <ecNumber evidence="3">4.1.1.36</ecNumber>
        </recommendedName>
        <alternativeName>
            <fullName evidence="3">CoaC</fullName>
        </alternativeName>
    </domain>
    <domain>
        <recommendedName>
            <fullName evidence="3">Phosphopantothenate--cysteine ligase</fullName>
            <ecNumber evidence="3">6.3.2.5</ecNumber>
        </recommendedName>
        <alternativeName>
            <fullName evidence="3">CoaB</fullName>
        </alternativeName>
        <alternativeName>
            <fullName evidence="3">Phosphopantothenoylcysteine synthetase</fullName>
            <shortName evidence="3">PPC synthetase</shortName>
            <shortName evidence="3">PPC-S</shortName>
        </alternativeName>
    </domain>
</protein>
<evidence type="ECO:0000256" key="2">
    <source>
        <dbReference type="ARBA" id="ARBA00023239"/>
    </source>
</evidence>
<dbReference type="InterPro" id="IPR007085">
    <property type="entry name" value="DNA/pantothenate-metab_flavo_C"/>
</dbReference>
<name>H6LF70_ACEWD</name>